<protein>
    <submittedName>
        <fullName evidence="6">AraC family transcriptional regulator</fullName>
    </submittedName>
</protein>
<name>A0A3E0TQG6_9GAMM</name>
<evidence type="ECO:0000313" key="7">
    <source>
        <dbReference type="Proteomes" id="UP000256478"/>
    </source>
</evidence>
<evidence type="ECO:0000256" key="2">
    <source>
        <dbReference type="ARBA" id="ARBA00023125"/>
    </source>
</evidence>
<comment type="caution">
    <text evidence="6">The sequence shown here is derived from an EMBL/GenBank/DDBJ whole genome shotgun (WGS) entry which is preliminary data.</text>
</comment>
<feature type="domain" description="HTH araC/xylS-type" evidence="5">
    <location>
        <begin position="195"/>
        <end position="292"/>
    </location>
</feature>
<accession>A0A3E0TQG6</accession>
<dbReference type="SMART" id="SM00342">
    <property type="entry name" value="HTH_ARAC"/>
    <property type="match status" value="1"/>
</dbReference>
<organism evidence="6 7">
    <name type="scientific">Thalassotalea euphylliae</name>
    <dbReference type="NCBI Taxonomy" id="1655234"/>
    <lineage>
        <taxon>Bacteria</taxon>
        <taxon>Pseudomonadati</taxon>
        <taxon>Pseudomonadota</taxon>
        <taxon>Gammaproteobacteria</taxon>
        <taxon>Alteromonadales</taxon>
        <taxon>Colwelliaceae</taxon>
        <taxon>Thalassotalea</taxon>
    </lineage>
</organism>
<dbReference type="PANTHER" id="PTHR46796">
    <property type="entry name" value="HTH-TYPE TRANSCRIPTIONAL ACTIVATOR RHAS-RELATED"/>
    <property type="match status" value="1"/>
</dbReference>
<dbReference type="InterPro" id="IPR050204">
    <property type="entry name" value="AraC_XylS_family_regulators"/>
</dbReference>
<dbReference type="AlphaFoldDB" id="A0A3E0TQG6"/>
<proteinExistence type="predicted"/>
<dbReference type="Pfam" id="PF12833">
    <property type="entry name" value="HTH_18"/>
    <property type="match status" value="1"/>
</dbReference>
<evidence type="ECO:0000256" key="3">
    <source>
        <dbReference type="ARBA" id="ARBA00023163"/>
    </source>
</evidence>
<keyword evidence="3" id="KW-0804">Transcription</keyword>
<dbReference type="InterPro" id="IPR018062">
    <property type="entry name" value="HTH_AraC-typ_CS"/>
</dbReference>
<dbReference type="GO" id="GO:0043565">
    <property type="term" value="F:sequence-specific DNA binding"/>
    <property type="evidence" value="ECO:0007669"/>
    <property type="project" value="InterPro"/>
</dbReference>
<evidence type="ECO:0000313" key="6">
    <source>
        <dbReference type="EMBL" id="REL26836.1"/>
    </source>
</evidence>
<reference evidence="6 7" key="1">
    <citation type="submission" date="2018-08" db="EMBL/GenBank/DDBJ databases">
        <title>Thalassotalea euphylliae genome.</title>
        <authorList>
            <person name="Summers S."/>
            <person name="Rice S.A."/>
            <person name="Freckelton M.L."/>
            <person name="Nedved B.T."/>
            <person name="Hadfield M.G."/>
        </authorList>
    </citation>
    <scope>NUCLEOTIDE SEQUENCE [LARGE SCALE GENOMIC DNA]</scope>
    <source>
        <strain evidence="6 7">H1</strain>
    </source>
</reference>
<dbReference type="PROSITE" id="PS00041">
    <property type="entry name" value="HTH_ARAC_FAMILY_1"/>
    <property type="match status" value="1"/>
</dbReference>
<dbReference type="InterPro" id="IPR018060">
    <property type="entry name" value="HTH_AraC"/>
</dbReference>
<sequence length="297" mass="32747">MSGNNKNNWSISRDNLYRQVPTLGAEAKVLTSTASGSVVVAHTRYPAFSGEGRAFPYAVIALCTGGGGRARREGPGVFLDDFWQPGKLGVSMPTPAVAGFTPELETLTIAFNPSDIPFCHSEPFSLDGFELLSNDLFEDELISAVMVAILRDAEAHGAGSAFFEHGLSLILNRLKKRISAQSRQDDKQGRNQQLNDALAEIEQRLDQDLTVTDLANVVNLSPRRFTRLFKQRTGYTPFMYLTKQRMARAQLLLRKGCSVTDTAMAVGYANPAKFSAAFRRWLGQNPSSWQKHTRTNA</sequence>
<dbReference type="OrthoDB" id="9809338at2"/>
<dbReference type="RefSeq" id="WP_116007939.1">
    <property type="nucleotide sequence ID" value="NZ_QUOU01000001.1"/>
</dbReference>
<feature type="coiled-coil region" evidence="4">
    <location>
        <begin position="184"/>
        <end position="211"/>
    </location>
</feature>
<keyword evidence="1" id="KW-0805">Transcription regulation</keyword>
<evidence type="ECO:0000256" key="4">
    <source>
        <dbReference type="SAM" id="Coils"/>
    </source>
</evidence>
<dbReference type="EMBL" id="QUOU01000001">
    <property type="protein sequence ID" value="REL26836.1"/>
    <property type="molecule type" value="Genomic_DNA"/>
</dbReference>
<dbReference type="PROSITE" id="PS01124">
    <property type="entry name" value="HTH_ARAC_FAMILY_2"/>
    <property type="match status" value="1"/>
</dbReference>
<evidence type="ECO:0000259" key="5">
    <source>
        <dbReference type="PROSITE" id="PS01124"/>
    </source>
</evidence>
<gene>
    <name evidence="6" type="ORF">DXX93_09785</name>
</gene>
<dbReference type="SUPFAM" id="SSF46689">
    <property type="entry name" value="Homeodomain-like"/>
    <property type="match status" value="2"/>
</dbReference>
<dbReference type="Proteomes" id="UP000256478">
    <property type="component" value="Unassembled WGS sequence"/>
</dbReference>
<dbReference type="GO" id="GO:0003700">
    <property type="term" value="F:DNA-binding transcription factor activity"/>
    <property type="evidence" value="ECO:0007669"/>
    <property type="project" value="InterPro"/>
</dbReference>
<dbReference type="PANTHER" id="PTHR46796:SF6">
    <property type="entry name" value="ARAC SUBFAMILY"/>
    <property type="match status" value="1"/>
</dbReference>
<dbReference type="Gene3D" id="1.10.10.60">
    <property type="entry name" value="Homeodomain-like"/>
    <property type="match status" value="2"/>
</dbReference>
<dbReference type="InterPro" id="IPR009057">
    <property type="entry name" value="Homeodomain-like_sf"/>
</dbReference>
<keyword evidence="4" id="KW-0175">Coiled coil</keyword>
<keyword evidence="2" id="KW-0238">DNA-binding</keyword>
<evidence type="ECO:0000256" key="1">
    <source>
        <dbReference type="ARBA" id="ARBA00023015"/>
    </source>
</evidence>